<dbReference type="InterPro" id="IPR036591">
    <property type="entry name" value="YggU-like_sf"/>
</dbReference>
<dbReference type="InterPro" id="IPR003746">
    <property type="entry name" value="DUF167"/>
</dbReference>
<dbReference type="SUPFAM" id="SSF69786">
    <property type="entry name" value="YggU-like"/>
    <property type="match status" value="1"/>
</dbReference>
<dbReference type="RefSeq" id="WP_213671865.1">
    <property type="nucleotide sequence ID" value="NZ_JAHCDA010000004.1"/>
</dbReference>
<dbReference type="NCBIfam" id="TIGR00251">
    <property type="entry name" value="DUF167 family protein"/>
    <property type="match status" value="1"/>
</dbReference>
<dbReference type="PANTHER" id="PTHR13420:SF7">
    <property type="entry name" value="UPF0235 PROTEIN C15ORF40"/>
    <property type="match status" value="1"/>
</dbReference>
<dbReference type="HAMAP" id="MF_00634">
    <property type="entry name" value="UPF0235"/>
    <property type="match status" value="1"/>
</dbReference>
<dbReference type="EMBL" id="JAHCDA010000004">
    <property type="protein sequence ID" value="MBS7813167.1"/>
    <property type="molecule type" value="Genomic_DNA"/>
</dbReference>
<dbReference type="PANTHER" id="PTHR13420">
    <property type="entry name" value="UPF0235 PROTEIN C15ORF40"/>
    <property type="match status" value="1"/>
</dbReference>
<evidence type="ECO:0000313" key="4">
    <source>
        <dbReference type="Proteomes" id="UP000766336"/>
    </source>
</evidence>
<comment type="similarity">
    <text evidence="1 2">Belongs to the UPF0235 family.</text>
</comment>
<proteinExistence type="inferred from homology"/>
<accession>A0ABS5QHX4</accession>
<gene>
    <name evidence="3" type="ORF">KHU32_19635</name>
</gene>
<protein>
    <recommendedName>
        <fullName evidence="2">UPF0235 protein KHU32_19635</fullName>
    </recommendedName>
</protein>
<name>A0ABS5QHX4_9PROT</name>
<organism evidence="3 4">
    <name type="scientific">Roseococcus pinisoli</name>
    <dbReference type="NCBI Taxonomy" id="2835040"/>
    <lineage>
        <taxon>Bacteria</taxon>
        <taxon>Pseudomonadati</taxon>
        <taxon>Pseudomonadota</taxon>
        <taxon>Alphaproteobacteria</taxon>
        <taxon>Acetobacterales</taxon>
        <taxon>Roseomonadaceae</taxon>
        <taxon>Roseococcus</taxon>
    </lineage>
</organism>
<sequence length="104" mass="10991">MPFSIVGKGLRLAVRLTPRASREGVDGVIEGADGRRMLQLRLAAPPVDGAANAALVAFVAKALRLRKSEVMIATGEKSRLKLLELSGDPADLKARVEAWIAGST</sequence>
<evidence type="ECO:0000313" key="3">
    <source>
        <dbReference type="EMBL" id="MBS7813167.1"/>
    </source>
</evidence>
<dbReference type="SMART" id="SM01152">
    <property type="entry name" value="DUF167"/>
    <property type="match status" value="1"/>
</dbReference>
<dbReference type="Gene3D" id="3.30.1200.10">
    <property type="entry name" value="YggU-like"/>
    <property type="match status" value="1"/>
</dbReference>
<evidence type="ECO:0000256" key="1">
    <source>
        <dbReference type="ARBA" id="ARBA00010364"/>
    </source>
</evidence>
<keyword evidence="4" id="KW-1185">Reference proteome</keyword>
<reference evidence="3 4" key="1">
    <citation type="submission" date="2021-05" db="EMBL/GenBank/DDBJ databases">
        <title>Roseococcus sp. XZZS9, whole genome shotgun sequencing project.</title>
        <authorList>
            <person name="Zhao G."/>
            <person name="Shen L."/>
        </authorList>
    </citation>
    <scope>NUCLEOTIDE SEQUENCE [LARGE SCALE GENOMIC DNA]</scope>
    <source>
        <strain evidence="3 4">XZZS9</strain>
    </source>
</reference>
<dbReference type="Proteomes" id="UP000766336">
    <property type="component" value="Unassembled WGS sequence"/>
</dbReference>
<evidence type="ECO:0000256" key="2">
    <source>
        <dbReference type="HAMAP-Rule" id="MF_00634"/>
    </source>
</evidence>
<comment type="caution">
    <text evidence="3">The sequence shown here is derived from an EMBL/GenBank/DDBJ whole genome shotgun (WGS) entry which is preliminary data.</text>
</comment>
<dbReference type="Pfam" id="PF02594">
    <property type="entry name" value="DUF167"/>
    <property type="match status" value="1"/>
</dbReference>